<proteinExistence type="predicted"/>
<feature type="chain" id="PRO_5041904791" evidence="1">
    <location>
        <begin position="18"/>
        <end position="509"/>
    </location>
</feature>
<comment type="caution">
    <text evidence="2">The sequence shown here is derived from an EMBL/GenBank/DDBJ whole genome shotgun (WGS) entry which is preliminary data.</text>
</comment>
<evidence type="ECO:0000313" key="2">
    <source>
        <dbReference type="EMBL" id="KAK3372149.1"/>
    </source>
</evidence>
<evidence type="ECO:0000256" key="1">
    <source>
        <dbReference type="SAM" id="SignalP"/>
    </source>
</evidence>
<feature type="signal peptide" evidence="1">
    <location>
        <begin position="1"/>
        <end position="17"/>
    </location>
</feature>
<name>A0AAE0N7C4_9PEZI</name>
<keyword evidence="1" id="KW-0732">Signal</keyword>
<evidence type="ECO:0000313" key="3">
    <source>
        <dbReference type="Proteomes" id="UP001285441"/>
    </source>
</evidence>
<protein>
    <submittedName>
        <fullName evidence="2">Uncharacterized protein</fullName>
    </submittedName>
</protein>
<dbReference type="EMBL" id="JAULSW010000008">
    <property type="protein sequence ID" value="KAK3372149.1"/>
    <property type="molecule type" value="Genomic_DNA"/>
</dbReference>
<gene>
    <name evidence="2" type="ORF">B0H63DRAFT_289105</name>
</gene>
<accession>A0AAE0N7C4</accession>
<dbReference type="AlphaFoldDB" id="A0AAE0N7C4"/>
<reference evidence="2" key="1">
    <citation type="journal article" date="2023" name="Mol. Phylogenet. Evol.">
        <title>Genome-scale phylogeny and comparative genomics of the fungal order Sordariales.</title>
        <authorList>
            <person name="Hensen N."/>
            <person name="Bonometti L."/>
            <person name="Westerberg I."/>
            <person name="Brannstrom I.O."/>
            <person name="Guillou S."/>
            <person name="Cros-Aarteil S."/>
            <person name="Calhoun S."/>
            <person name="Haridas S."/>
            <person name="Kuo A."/>
            <person name="Mondo S."/>
            <person name="Pangilinan J."/>
            <person name="Riley R."/>
            <person name="LaButti K."/>
            <person name="Andreopoulos B."/>
            <person name="Lipzen A."/>
            <person name="Chen C."/>
            <person name="Yan M."/>
            <person name="Daum C."/>
            <person name="Ng V."/>
            <person name="Clum A."/>
            <person name="Steindorff A."/>
            <person name="Ohm R.A."/>
            <person name="Martin F."/>
            <person name="Silar P."/>
            <person name="Natvig D.O."/>
            <person name="Lalanne C."/>
            <person name="Gautier V."/>
            <person name="Ament-Velasquez S.L."/>
            <person name="Kruys A."/>
            <person name="Hutchinson M.I."/>
            <person name="Powell A.J."/>
            <person name="Barry K."/>
            <person name="Miller A.N."/>
            <person name="Grigoriev I.V."/>
            <person name="Debuchy R."/>
            <person name="Gladieux P."/>
            <person name="Hiltunen Thoren M."/>
            <person name="Johannesson H."/>
        </authorList>
    </citation>
    <scope>NUCLEOTIDE SEQUENCE</scope>
    <source>
        <strain evidence="2">CBS 232.78</strain>
    </source>
</reference>
<keyword evidence="3" id="KW-1185">Reference proteome</keyword>
<reference evidence="2" key="2">
    <citation type="submission" date="2023-06" db="EMBL/GenBank/DDBJ databases">
        <authorList>
            <consortium name="Lawrence Berkeley National Laboratory"/>
            <person name="Haridas S."/>
            <person name="Hensen N."/>
            <person name="Bonometti L."/>
            <person name="Westerberg I."/>
            <person name="Brannstrom I.O."/>
            <person name="Guillou S."/>
            <person name="Cros-Aarteil S."/>
            <person name="Calhoun S."/>
            <person name="Kuo A."/>
            <person name="Mondo S."/>
            <person name="Pangilinan J."/>
            <person name="Riley R."/>
            <person name="LaButti K."/>
            <person name="Andreopoulos B."/>
            <person name="Lipzen A."/>
            <person name="Chen C."/>
            <person name="Yanf M."/>
            <person name="Daum C."/>
            <person name="Ng V."/>
            <person name="Clum A."/>
            <person name="Steindorff A."/>
            <person name="Ohm R."/>
            <person name="Martin F."/>
            <person name="Silar P."/>
            <person name="Natvig D."/>
            <person name="Lalanne C."/>
            <person name="Gautier V."/>
            <person name="Ament-velasquez S.L."/>
            <person name="Kruys A."/>
            <person name="Hutchinson M.I."/>
            <person name="Powell A.J."/>
            <person name="Barry K."/>
            <person name="Miller A.N."/>
            <person name="Grigoriev I.V."/>
            <person name="Debuchy R."/>
            <person name="Gladieux P."/>
            <person name="Thoren M.H."/>
            <person name="Johannesson H."/>
        </authorList>
    </citation>
    <scope>NUCLEOTIDE SEQUENCE</scope>
    <source>
        <strain evidence="2">CBS 232.78</strain>
    </source>
</reference>
<sequence>MMLHTLFVPLLASLASCSRPPLRAERVVRAPPADFHPSIRTVSDNEPARLERRISKSQTFDFDFGVKDKTLWEGKWNGGPGKGLVPPLPPILIGPVPVQVTPEASFALALKCKECRTYGEIDAVLDTTNGLNIGLTFRKAGAIFDFDATASNGLTVTFTIGIKPGKPLSVAGFNATVGLGLDLVLSFSAATTLNGGFQLCIPDGAQLGFDIDMGFNVTTGKLEADSKIKTIPANTFSLLPLSLSTAASVTAAVVLRAEAGIAADQGLIKGNVGAGASLTLVEVKIGETSSTAPGVCPLNLFIGVDTKAEAHANVIVGTRKPLVKAAVETVFASAGTSICLGTNTRRIAATTAAPPASCATVLETVTRVKSLTSCLVPVVNCPASLTQLVVMTQTETLTSRRCPGVSNATTTASNPTCPTSAFKVPPLSSPIVSPFPSQFLNATTPFNATVTAIPAIITPPPSPSPSSGFPNLPTGGGLVVTAGADSIGKLTGKSVFPFVGFMVLALVLL</sequence>
<organism evidence="2 3">
    <name type="scientific">Podospora didyma</name>
    <dbReference type="NCBI Taxonomy" id="330526"/>
    <lineage>
        <taxon>Eukaryota</taxon>
        <taxon>Fungi</taxon>
        <taxon>Dikarya</taxon>
        <taxon>Ascomycota</taxon>
        <taxon>Pezizomycotina</taxon>
        <taxon>Sordariomycetes</taxon>
        <taxon>Sordariomycetidae</taxon>
        <taxon>Sordariales</taxon>
        <taxon>Podosporaceae</taxon>
        <taxon>Podospora</taxon>
    </lineage>
</organism>
<dbReference type="Proteomes" id="UP001285441">
    <property type="component" value="Unassembled WGS sequence"/>
</dbReference>